<sequence length="67" mass="7260">MLAIIVDGESADSEPPDASEVEYLQPNETEGESVLERWGYLSAKCTKANNLGAKGNPNILGYKFISK</sequence>
<keyword evidence="2" id="KW-1185">Reference proteome</keyword>
<dbReference type="GeneID" id="25274721"/>
<accession>U6GQI5</accession>
<dbReference type="AlphaFoldDB" id="U6GQI5"/>
<evidence type="ECO:0000313" key="1">
    <source>
        <dbReference type="EMBL" id="CDI82460.1"/>
    </source>
</evidence>
<protein>
    <submittedName>
        <fullName evidence="1">Uncharacterized protein</fullName>
    </submittedName>
</protein>
<dbReference type="RefSeq" id="XP_013248137.1">
    <property type="nucleotide sequence ID" value="XM_013392683.1"/>
</dbReference>
<gene>
    <name evidence="1" type="ORF">EAH_00066510</name>
</gene>
<dbReference type="EMBL" id="HG672407">
    <property type="protein sequence ID" value="CDI82460.1"/>
    <property type="molecule type" value="Genomic_DNA"/>
</dbReference>
<reference evidence="1" key="1">
    <citation type="submission" date="2013-10" db="EMBL/GenBank/DDBJ databases">
        <title>Genomic analysis of the causative agents of coccidiosis in chickens.</title>
        <authorList>
            <person name="Reid A.J."/>
            <person name="Blake D."/>
            <person name="Billington K."/>
            <person name="Browne H."/>
            <person name="Dunn M."/>
            <person name="Hung S."/>
            <person name="Kawahara F."/>
            <person name="Miranda-Saavedra D."/>
            <person name="Mourier T."/>
            <person name="Nagra H."/>
            <person name="Otto T.D."/>
            <person name="Rawlings N."/>
            <person name="Sanchez A."/>
            <person name="Sanders M."/>
            <person name="Subramaniam C."/>
            <person name="Tay Y."/>
            <person name="Dear P."/>
            <person name="Doerig C."/>
            <person name="Gruber A."/>
            <person name="Parkinson J."/>
            <person name="Shirley M."/>
            <person name="Wan K.L."/>
            <person name="Berriman M."/>
            <person name="Tomley F."/>
            <person name="Pain A."/>
        </authorList>
    </citation>
    <scope>NUCLEOTIDE SEQUENCE</scope>
    <source>
        <strain evidence="1">Houghton</strain>
    </source>
</reference>
<reference evidence="1" key="2">
    <citation type="submission" date="2013-10" db="EMBL/GenBank/DDBJ databases">
        <authorList>
            <person name="Aslett M."/>
        </authorList>
    </citation>
    <scope>NUCLEOTIDE SEQUENCE</scope>
    <source>
        <strain evidence="1">Houghton</strain>
    </source>
</reference>
<organism evidence="1 2">
    <name type="scientific">Eimeria acervulina</name>
    <name type="common">Coccidian parasite</name>
    <dbReference type="NCBI Taxonomy" id="5801"/>
    <lineage>
        <taxon>Eukaryota</taxon>
        <taxon>Sar</taxon>
        <taxon>Alveolata</taxon>
        <taxon>Apicomplexa</taxon>
        <taxon>Conoidasida</taxon>
        <taxon>Coccidia</taxon>
        <taxon>Eucoccidiorida</taxon>
        <taxon>Eimeriorina</taxon>
        <taxon>Eimeriidae</taxon>
        <taxon>Eimeria</taxon>
    </lineage>
</organism>
<dbReference type="VEuPathDB" id="ToxoDB:EAH_00066510"/>
<dbReference type="Proteomes" id="UP000018050">
    <property type="component" value="Unassembled WGS sequence"/>
</dbReference>
<proteinExistence type="predicted"/>
<evidence type="ECO:0000313" key="2">
    <source>
        <dbReference type="Proteomes" id="UP000018050"/>
    </source>
</evidence>
<name>U6GQI5_EIMAC</name>